<dbReference type="GO" id="GO:0004794">
    <property type="term" value="F:threonine deaminase activity"/>
    <property type="evidence" value="ECO:0007669"/>
    <property type="project" value="TreeGrafter"/>
</dbReference>
<dbReference type="Proteomes" id="UP000708148">
    <property type="component" value="Unassembled WGS sequence"/>
</dbReference>
<dbReference type="GO" id="GO:0006567">
    <property type="term" value="P:L-threonine catabolic process"/>
    <property type="evidence" value="ECO:0007669"/>
    <property type="project" value="TreeGrafter"/>
</dbReference>
<dbReference type="AlphaFoldDB" id="A0A8S1J4M5"/>
<sequence>MIGVEPAGANALAMSLSKSYRVRLSAVDAFADGVAVKQVGKETFRLCQKVVDGVVLVDKSEISAAIKDVYNQTRSILDLAGAVAVAGAKAYSTRYGIKVAMVSTMPHDLPLVTPREWTRHFAISLGNTTDLRLL</sequence>
<organism evidence="5 6">
    <name type="scientific">Ostreobium quekettii</name>
    <dbReference type="NCBI Taxonomy" id="121088"/>
    <lineage>
        <taxon>Eukaryota</taxon>
        <taxon>Viridiplantae</taxon>
        <taxon>Chlorophyta</taxon>
        <taxon>core chlorophytes</taxon>
        <taxon>Ulvophyceae</taxon>
        <taxon>TCBD clade</taxon>
        <taxon>Bryopsidales</taxon>
        <taxon>Ostreobineae</taxon>
        <taxon>Ostreobiaceae</taxon>
        <taxon>Ostreobium</taxon>
    </lineage>
</organism>
<keyword evidence="2" id="KW-0663">Pyridoxal phosphate</keyword>
<dbReference type="InterPro" id="IPR001926">
    <property type="entry name" value="TrpB-like_PALP"/>
</dbReference>
<evidence type="ECO:0000313" key="5">
    <source>
        <dbReference type="EMBL" id="CAD7700759.1"/>
    </source>
</evidence>
<comment type="cofactor">
    <cofactor evidence="1">
        <name>pyridoxal 5'-phosphate</name>
        <dbReference type="ChEBI" id="CHEBI:597326"/>
    </cofactor>
</comment>
<evidence type="ECO:0000256" key="3">
    <source>
        <dbReference type="ARBA" id="ARBA00023239"/>
    </source>
</evidence>
<keyword evidence="6" id="KW-1185">Reference proteome</keyword>
<gene>
    <name evidence="5" type="ORF">OSTQU699_LOCUS6118</name>
</gene>
<dbReference type="OrthoDB" id="1728558at2759"/>
<dbReference type="GO" id="GO:0009097">
    <property type="term" value="P:isoleucine biosynthetic process"/>
    <property type="evidence" value="ECO:0007669"/>
    <property type="project" value="TreeGrafter"/>
</dbReference>
<dbReference type="PANTHER" id="PTHR48078">
    <property type="entry name" value="THREONINE DEHYDRATASE, MITOCHONDRIAL-RELATED"/>
    <property type="match status" value="1"/>
</dbReference>
<dbReference type="PANTHER" id="PTHR48078:SF11">
    <property type="entry name" value="THREONINE DEHYDRATASE, MITOCHONDRIAL"/>
    <property type="match status" value="1"/>
</dbReference>
<evidence type="ECO:0000256" key="2">
    <source>
        <dbReference type="ARBA" id="ARBA00022898"/>
    </source>
</evidence>
<protein>
    <recommendedName>
        <fullName evidence="4">Tryptophan synthase beta chain-like PALP domain-containing protein</fullName>
    </recommendedName>
</protein>
<evidence type="ECO:0000256" key="1">
    <source>
        <dbReference type="ARBA" id="ARBA00001933"/>
    </source>
</evidence>
<comment type="caution">
    <text evidence="5">The sequence shown here is derived from an EMBL/GenBank/DDBJ whole genome shotgun (WGS) entry which is preliminary data.</text>
</comment>
<dbReference type="EMBL" id="CAJHUC010001336">
    <property type="protein sequence ID" value="CAD7700759.1"/>
    <property type="molecule type" value="Genomic_DNA"/>
</dbReference>
<accession>A0A8S1J4M5</accession>
<feature type="domain" description="Tryptophan synthase beta chain-like PALP" evidence="4">
    <location>
        <begin position="1"/>
        <end position="98"/>
    </location>
</feature>
<dbReference type="SUPFAM" id="SSF53686">
    <property type="entry name" value="Tryptophan synthase beta subunit-like PLP-dependent enzymes"/>
    <property type="match status" value="1"/>
</dbReference>
<keyword evidence="3" id="KW-0456">Lyase</keyword>
<dbReference type="GO" id="GO:0003941">
    <property type="term" value="F:L-serine ammonia-lyase activity"/>
    <property type="evidence" value="ECO:0007669"/>
    <property type="project" value="TreeGrafter"/>
</dbReference>
<dbReference type="GO" id="GO:0006565">
    <property type="term" value="P:L-serine catabolic process"/>
    <property type="evidence" value="ECO:0007669"/>
    <property type="project" value="TreeGrafter"/>
</dbReference>
<name>A0A8S1J4M5_9CHLO</name>
<dbReference type="InterPro" id="IPR050147">
    <property type="entry name" value="Ser/Thr_Dehydratase"/>
</dbReference>
<evidence type="ECO:0000259" key="4">
    <source>
        <dbReference type="Pfam" id="PF00291"/>
    </source>
</evidence>
<dbReference type="Pfam" id="PF00291">
    <property type="entry name" value="PALP"/>
    <property type="match status" value="1"/>
</dbReference>
<reference evidence="5" key="1">
    <citation type="submission" date="2020-12" db="EMBL/GenBank/DDBJ databases">
        <authorList>
            <person name="Iha C."/>
        </authorList>
    </citation>
    <scope>NUCLEOTIDE SEQUENCE</scope>
</reference>
<dbReference type="InterPro" id="IPR036052">
    <property type="entry name" value="TrpB-like_PALP_sf"/>
</dbReference>
<evidence type="ECO:0000313" key="6">
    <source>
        <dbReference type="Proteomes" id="UP000708148"/>
    </source>
</evidence>
<proteinExistence type="predicted"/>
<dbReference type="Gene3D" id="3.40.50.1100">
    <property type="match status" value="1"/>
</dbReference>